<dbReference type="EMBL" id="FXTU01000004">
    <property type="protein sequence ID" value="SMP22720.1"/>
    <property type="molecule type" value="Genomic_DNA"/>
</dbReference>
<comment type="caution">
    <text evidence="6">The sequence shown here is derived from an EMBL/GenBank/DDBJ whole genome shotgun (WGS) entry which is preliminary data.</text>
</comment>
<dbReference type="InterPro" id="IPR052032">
    <property type="entry name" value="ATP-dep_AA_Ligase"/>
</dbReference>
<evidence type="ECO:0000256" key="4">
    <source>
        <dbReference type="PROSITE-ProRule" id="PRU00409"/>
    </source>
</evidence>
<keyword evidence="2 4" id="KW-0547">Nucleotide-binding</keyword>
<dbReference type="InterPro" id="IPR013815">
    <property type="entry name" value="ATP_grasp_subdomain_1"/>
</dbReference>
<keyword evidence="3 4" id="KW-0067">ATP-binding</keyword>
<accession>A0AA45WPR7</accession>
<proteinExistence type="predicted"/>
<keyword evidence="7" id="KW-1185">Reference proteome</keyword>
<dbReference type="GO" id="GO:0016874">
    <property type="term" value="F:ligase activity"/>
    <property type="evidence" value="ECO:0007669"/>
    <property type="project" value="UniProtKB-KW"/>
</dbReference>
<evidence type="ECO:0000256" key="2">
    <source>
        <dbReference type="ARBA" id="ARBA00022741"/>
    </source>
</evidence>
<dbReference type="InterPro" id="IPR003806">
    <property type="entry name" value="ATP-grasp_PylC-type"/>
</dbReference>
<dbReference type="GO" id="GO:0046872">
    <property type="term" value="F:metal ion binding"/>
    <property type="evidence" value="ECO:0007669"/>
    <property type="project" value="InterPro"/>
</dbReference>
<dbReference type="Gene3D" id="3.40.50.20">
    <property type="match status" value="1"/>
</dbReference>
<feature type="domain" description="ATP-grasp" evidence="5">
    <location>
        <begin position="118"/>
        <end position="307"/>
    </location>
</feature>
<keyword evidence="1" id="KW-0436">Ligase</keyword>
<dbReference type="PANTHER" id="PTHR43585:SF2">
    <property type="entry name" value="ATP-GRASP ENZYME FSQD"/>
    <property type="match status" value="1"/>
</dbReference>
<dbReference type="Gene3D" id="3.30.1490.20">
    <property type="entry name" value="ATP-grasp fold, A domain"/>
    <property type="match status" value="1"/>
</dbReference>
<sequence>MKAENIVVINRWDDDFAAYDRLLDHQQHRVFYIVNKAGGEGIRHIRQHTKTFVVDNLEDVTQLMGPMQAISDEHGQIDRLLALSEFDLIQAAELRSRFRIPGVDREQVKLFRDKVSMKERLLAKGLSVPRFLDLRDSEEAIRFAAEVGYPLILKPRTGAASQGVYKVDTEADLRRLLQATDITDYECEEYVDGPIYHVDGVIHQQQLLFVRPSRYIHTCLDFNHGQPLGSVMLPPGEQNDTITLFTKQVLQALGLERGIFHLEIIMRNDSEPVFLEIGARIGGGEIPFLFKDLYGLDLVKEWVDLELDQFKGLHIKNSSWYGGFLMVPEPAETPCEVVERTDLIQTIGTLYKQILPEPGQILDGNGGYLKIGGRFRYKSLDPMQIERDIAMTIEKYKLITRLCD</sequence>
<name>A0AA45WPR7_9BACL</name>
<dbReference type="SUPFAM" id="SSF56059">
    <property type="entry name" value="Glutathione synthetase ATP-binding domain-like"/>
    <property type="match status" value="1"/>
</dbReference>
<reference evidence="6" key="1">
    <citation type="submission" date="2017-05" db="EMBL/GenBank/DDBJ databases">
        <authorList>
            <person name="Varghese N."/>
            <person name="Submissions S."/>
        </authorList>
    </citation>
    <scope>NUCLEOTIDE SEQUENCE</scope>
    <source>
        <strain evidence="6">DSM 45262</strain>
    </source>
</reference>
<dbReference type="InterPro" id="IPR011761">
    <property type="entry name" value="ATP-grasp"/>
</dbReference>
<evidence type="ECO:0000256" key="3">
    <source>
        <dbReference type="ARBA" id="ARBA00022840"/>
    </source>
</evidence>
<dbReference type="Proteomes" id="UP001157946">
    <property type="component" value="Unassembled WGS sequence"/>
</dbReference>
<protein>
    <submittedName>
        <fullName evidence="6">ATP-grasp domain-containing protein</fullName>
    </submittedName>
</protein>
<evidence type="ECO:0000313" key="6">
    <source>
        <dbReference type="EMBL" id="SMP22720.1"/>
    </source>
</evidence>
<dbReference type="PANTHER" id="PTHR43585">
    <property type="entry name" value="FUMIPYRROLE BIOSYNTHESIS PROTEIN C"/>
    <property type="match status" value="1"/>
</dbReference>
<dbReference type="Pfam" id="PF02655">
    <property type="entry name" value="ATP-grasp_3"/>
    <property type="match status" value="1"/>
</dbReference>
<organism evidence="6 7">
    <name type="scientific">Laceyella tengchongensis</name>
    <dbReference type="NCBI Taxonomy" id="574699"/>
    <lineage>
        <taxon>Bacteria</taxon>
        <taxon>Bacillati</taxon>
        <taxon>Bacillota</taxon>
        <taxon>Bacilli</taxon>
        <taxon>Bacillales</taxon>
        <taxon>Thermoactinomycetaceae</taxon>
        <taxon>Laceyella</taxon>
    </lineage>
</organism>
<dbReference type="AlphaFoldDB" id="A0AA45WPR7"/>
<evidence type="ECO:0000313" key="7">
    <source>
        <dbReference type="Proteomes" id="UP001157946"/>
    </source>
</evidence>
<dbReference type="Gene3D" id="3.30.470.20">
    <property type="entry name" value="ATP-grasp fold, B domain"/>
    <property type="match status" value="1"/>
</dbReference>
<dbReference type="GO" id="GO:0005524">
    <property type="term" value="F:ATP binding"/>
    <property type="evidence" value="ECO:0007669"/>
    <property type="project" value="UniProtKB-UniRule"/>
</dbReference>
<dbReference type="PROSITE" id="PS50975">
    <property type="entry name" value="ATP_GRASP"/>
    <property type="match status" value="1"/>
</dbReference>
<evidence type="ECO:0000259" key="5">
    <source>
        <dbReference type="PROSITE" id="PS50975"/>
    </source>
</evidence>
<dbReference type="RefSeq" id="WP_102993387.1">
    <property type="nucleotide sequence ID" value="NZ_FXTU01000004.1"/>
</dbReference>
<evidence type="ECO:0000256" key="1">
    <source>
        <dbReference type="ARBA" id="ARBA00022598"/>
    </source>
</evidence>
<gene>
    <name evidence="6" type="ORF">SAMN06265361_104103</name>
</gene>